<evidence type="ECO:0000313" key="3">
    <source>
        <dbReference type="EMBL" id="ABV37035.1"/>
    </source>
</evidence>
<dbReference type="Proteomes" id="UP000002015">
    <property type="component" value="Chromosome"/>
</dbReference>
<gene>
    <name evidence="3" type="ordered locus">Ssed_2426</name>
</gene>
<dbReference type="KEGG" id="sse:Ssed_2426"/>
<dbReference type="NCBIfam" id="TIGR00730">
    <property type="entry name" value="Rossman fold protein, TIGR00730 family"/>
    <property type="match status" value="1"/>
</dbReference>
<dbReference type="Pfam" id="PF03641">
    <property type="entry name" value="Lysine_decarbox"/>
    <property type="match status" value="1"/>
</dbReference>
<proteinExistence type="inferred from homology"/>
<keyword evidence="4" id="KW-1185">Reference proteome</keyword>
<dbReference type="EMBL" id="CP000821">
    <property type="protein sequence ID" value="ABV37035.1"/>
    <property type="molecule type" value="Genomic_DNA"/>
</dbReference>
<keyword evidence="2" id="KW-0203">Cytokinin biosynthesis</keyword>
<evidence type="ECO:0000256" key="1">
    <source>
        <dbReference type="ARBA" id="ARBA00000274"/>
    </source>
</evidence>
<sequence>MILFFPLNYHNELSQQTIEYESMIDDFKGDESWRLFRIIAEFTEGIDALSDLGFAISIFGSARVTPDNIYYEKAEQLARRLAQEGFATITGGGPGIMEAGNKGANENQAKSVGLNIDLPMEQSPNPYQNISLNYRYFFARKVMFVKHSMGYVCMPGGFGTFDEFFEALTLLQTNKIYPIPIVLYGTDFWQGLLDWMAAQPLKHGLISPEDLELLTVTDDIEEVISIMVQHRKYKMLKIRRAKTVYYPEN</sequence>
<accession>A8FW12</accession>
<dbReference type="eggNOG" id="COG1611">
    <property type="taxonomic scope" value="Bacteria"/>
</dbReference>
<dbReference type="InterPro" id="IPR005269">
    <property type="entry name" value="LOG"/>
</dbReference>
<dbReference type="InterPro" id="IPR031100">
    <property type="entry name" value="LOG_fam"/>
</dbReference>
<dbReference type="HOGENOM" id="CLU_058336_0_4_6"/>
<dbReference type="STRING" id="425104.Ssed_2426"/>
<evidence type="ECO:0000256" key="2">
    <source>
        <dbReference type="RuleBase" id="RU363015"/>
    </source>
</evidence>
<keyword evidence="2" id="KW-0378">Hydrolase</keyword>
<name>A8FW12_SHESH</name>
<comment type="catalytic activity">
    <reaction evidence="1">
        <text>AMP + H2O = D-ribose 5-phosphate + adenine</text>
        <dbReference type="Rhea" id="RHEA:20129"/>
        <dbReference type="ChEBI" id="CHEBI:15377"/>
        <dbReference type="ChEBI" id="CHEBI:16708"/>
        <dbReference type="ChEBI" id="CHEBI:78346"/>
        <dbReference type="ChEBI" id="CHEBI:456215"/>
        <dbReference type="EC" id="3.2.2.4"/>
    </reaction>
</comment>
<dbReference type="EC" id="3.2.2.n1" evidence="2"/>
<dbReference type="PANTHER" id="PTHR43393">
    <property type="entry name" value="CYTOKININ RIBOSIDE 5'-MONOPHOSPHATE PHOSPHORIBOHYDROLASE"/>
    <property type="match status" value="1"/>
</dbReference>
<evidence type="ECO:0000313" key="4">
    <source>
        <dbReference type="Proteomes" id="UP000002015"/>
    </source>
</evidence>
<dbReference type="GO" id="GO:0005829">
    <property type="term" value="C:cytosol"/>
    <property type="evidence" value="ECO:0007669"/>
    <property type="project" value="TreeGrafter"/>
</dbReference>
<reference evidence="3 4" key="1">
    <citation type="submission" date="2007-08" db="EMBL/GenBank/DDBJ databases">
        <title>Complete sequence of Shewanella sediminis HAW-EB3.</title>
        <authorList>
            <consortium name="US DOE Joint Genome Institute"/>
            <person name="Copeland A."/>
            <person name="Lucas S."/>
            <person name="Lapidus A."/>
            <person name="Barry K."/>
            <person name="Glavina del Rio T."/>
            <person name="Dalin E."/>
            <person name="Tice H."/>
            <person name="Pitluck S."/>
            <person name="Chertkov O."/>
            <person name="Brettin T."/>
            <person name="Bruce D."/>
            <person name="Detter J.C."/>
            <person name="Han C."/>
            <person name="Schmutz J."/>
            <person name="Larimer F."/>
            <person name="Land M."/>
            <person name="Hauser L."/>
            <person name="Kyrpides N."/>
            <person name="Kim E."/>
            <person name="Zhao J.-S."/>
            <person name="Richardson P."/>
        </authorList>
    </citation>
    <scope>NUCLEOTIDE SEQUENCE [LARGE SCALE GENOMIC DNA]</scope>
    <source>
        <strain evidence="3 4">HAW-EB3</strain>
    </source>
</reference>
<dbReference type="Gene3D" id="3.40.50.450">
    <property type="match status" value="1"/>
</dbReference>
<dbReference type="GO" id="GO:0009691">
    <property type="term" value="P:cytokinin biosynthetic process"/>
    <property type="evidence" value="ECO:0007669"/>
    <property type="project" value="UniProtKB-UniRule"/>
</dbReference>
<protein>
    <recommendedName>
        <fullName evidence="2">Cytokinin riboside 5'-monophosphate phosphoribohydrolase</fullName>
        <ecNumber evidence="2">3.2.2.n1</ecNumber>
    </recommendedName>
</protein>
<comment type="similarity">
    <text evidence="2">Belongs to the LOG family.</text>
</comment>
<dbReference type="InterPro" id="IPR052341">
    <property type="entry name" value="LOG_family_nucleotidases"/>
</dbReference>
<dbReference type="SUPFAM" id="SSF102405">
    <property type="entry name" value="MCP/YpsA-like"/>
    <property type="match status" value="1"/>
</dbReference>
<dbReference type="AlphaFoldDB" id="A8FW12"/>
<organism evidence="3 4">
    <name type="scientific">Shewanella sediminis (strain HAW-EB3)</name>
    <dbReference type="NCBI Taxonomy" id="425104"/>
    <lineage>
        <taxon>Bacteria</taxon>
        <taxon>Pseudomonadati</taxon>
        <taxon>Pseudomonadota</taxon>
        <taxon>Gammaproteobacteria</taxon>
        <taxon>Alteromonadales</taxon>
        <taxon>Shewanellaceae</taxon>
        <taxon>Shewanella</taxon>
    </lineage>
</organism>
<dbReference type="GO" id="GO:0008714">
    <property type="term" value="F:AMP nucleosidase activity"/>
    <property type="evidence" value="ECO:0007669"/>
    <property type="project" value="UniProtKB-EC"/>
</dbReference>
<dbReference type="PANTHER" id="PTHR43393:SF2">
    <property type="entry name" value="CYTOKININ RIBOSIDE 5'-MONOPHOSPHATE PHOSPHORIBOHYDROLASE"/>
    <property type="match status" value="1"/>
</dbReference>